<evidence type="ECO:0000313" key="1">
    <source>
        <dbReference type="EMBL" id="KAK3797125.1"/>
    </source>
</evidence>
<organism evidence="1 2">
    <name type="scientific">Elysia crispata</name>
    <name type="common">lettuce slug</name>
    <dbReference type="NCBI Taxonomy" id="231223"/>
    <lineage>
        <taxon>Eukaryota</taxon>
        <taxon>Metazoa</taxon>
        <taxon>Spiralia</taxon>
        <taxon>Lophotrochozoa</taxon>
        <taxon>Mollusca</taxon>
        <taxon>Gastropoda</taxon>
        <taxon>Heterobranchia</taxon>
        <taxon>Euthyneura</taxon>
        <taxon>Panpulmonata</taxon>
        <taxon>Sacoglossa</taxon>
        <taxon>Placobranchoidea</taxon>
        <taxon>Plakobranchidae</taxon>
        <taxon>Elysia</taxon>
    </lineage>
</organism>
<dbReference type="AlphaFoldDB" id="A0AAE1B0R3"/>
<name>A0AAE1B0R3_9GAST</name>
<reference evidence="1" key="1">
    <citation type="journal article" date="2023" name="G3 (Bethesda)">
        <title>A reference genome for the long-term kleptoplast-retaining sea slug Elysia crispata morphotype clarki.</title>
        <authorList>
            <person name="Eastman K.E."/>
            <person name="Pendleton A.L."/>
            <person name="Shaikh M.A."/>
            <person name="Suttiyut T."/>
            <person name="Ogas R."/>
            <person name="Tomko P."/>
            <person name="Gavelis G."/>
            <person name="Widhalm J.R."/>
            <person name="Wisecaver J.H."/>
        </authorList>
    </citation>
    <scope>NUCLEOTIDE SEQUENCE</scope>
    <source>
        <strain evidence="1">ECLA1</strain>
    </source>
</reference>
<proteinExistence type="predicted"/>
<protein>
    <submittedName>
        <fullName evidence="1">Uncharacterized protein</fullName>
    </submittedName>
</protein>
<accession>A0AAE1B0R3</accession>
<sequence>MMAFGSYGMRKLNRNTGFLEVMTNAEDSFDENLPASLLESKRSWFKLIAANYEQTQSQSTETVPRHTAPARGPSARCGAEVKVWGRRRLAYYGSRRLPSPSLLPPARKDLDLAPHRLSEWEASGQLALNDSSACACRPPLVC</sequence>
<evidence type="ECO:0000313" key="2">
    <source>
        <dbReference type="Proteomes" id="UP001283361"/>
    </source>
</evidence>
<dbReference type="EMBL" id="JAWDGP010000802">
    <property type="protein sequence ID" value="KAK3797125.1"/>
    <property type="molecule type" value="Genomic_DNA"/>
</dbReference>
<dbReference type="Proteomes" id="UP001283361">
    <property type="component" value="Unassembled WGS sequence"/>
</dbReference>
<keyword evidence="2" id="KW-1185">Reference proteome</keyword>
<gene>
    <name evidence="1" type="ORF">RRG08_060469</name>
</gene>
<comment type="caution">
    <text evidence="1">The sequence shown here is derived from an EMBL/GenBank/DDBJ whole genome shotgun (WGS) entry which is preliminary data.</text>
</comment>